<evidence type="ECO:0000256" key="11">
    <source>
        <dbReference type="SAM" id="MobiDB-lite"/>
    </source>
</evidence>
<gene>
    <name evidence="14" type="ORF">P879_01540</name>
</gene>
<feature type="region of interest" description="Disordered" evidence="11">
    <location>
        <begin position="498"/>
        <end position="519"/>
    </location>
</feature>
<feature type="region of interest" description="Disordered" evidence="11">
    <location>
        <begin position="251"/>
        <end position="291"/>
    </location>
</feature>
<evidence type="ECO:0000256" key="4">
    <source>
        <dbReference type="ARBA" id="ARBA00023125"/>
    </source>
</evidence>
<comment type="similarity">
    <text evidence="2 10">Belongs to the CUT homeobox family.</text>
</comment>
<dbReference type="OrthoDB" id="10068888at2759"/>
<keyword evidence="6 10" id="KW-0804">Transcription</keyword>
<feature type="region of interest" description="Disordered" evidence="11">
    <location>
        <begin position="303"/>
        <end position="325"/>
    </location>
</feature>
<keyword evidence="4 8" id="KW-0238">DNA-binding</keyword>
<dbReference type="GO" id="GO:0005634">
    <property type="term" value="C:nucleus"/>
    <property type="evidence" value="ECO:0007669"/>
    <property type="project" value="UniProtKB-SubCell"/>
</dbReference>
<evidence type="ECO:0000256" key="5">
    <source>
        <dbReference type="ARBA" id="ARBA00023155"/>
    </source>
</evidence>
<dbReference type="InterPro" id="IPR051649">
    <property type="entry name" value="CUT_Homeobox"/>
</dbReference>
<dbReference type="InterPro" id="IPR010982">
    <property type="entry name" value="Lambda_DNA-bd_dom_sf"/>
</dbReference>
<evidence type="ECO:0000256" key="6">
    <source>
        <dbReference type="ARBA" id="ARBA00023163"/>
    </source>
</evidence>
<keyword evidence="15" id="KW-1185">Reference proteome</keyword>
<dbReference type="GO" id="GO:0000978">
    <property type="term" value="F:RNA polymerase II cis-regulatory region sequence-specific DNA binding"/>
    <property type="evidence" value="ECO:0007669"/>
    <property type="project" value="TreeGrafter"/>
</dbReference>
<dbReference type="InterPro" id="IPR003350">
    <property type="entry name" value="CUT_dom"/>
</dbReference>
<evidence type="ECO:0000256" key="2">
    <source>
        <dbReference type="ARBA" id="ARBA00008190"/>
    </source>
</evidence>
<dbReference type="GO" id="GO:0000981">
    <property type="term" value="F:DNA-binding transcription factor activity, RNA polymerase II-specific"/>
    <property type="evidence" value="ECO:0007669"/>
    <property type="project" value="TreeGrafter"/>
</dbReference>
<evidence type="ECO:0000313" key="15">
    <source>
        <dbReference type="Proteomes" id="UP000699462"/>
    </source>
</evidence>
<accession>A0A8T0DTM2</accession>
<dbReference type="SUPFAM" id="SSF46689">
    <property type="entry name" value="Homeodomain-like"/>
    <property type="match status" value="1"/>
</dbReference>
<evidence type="ECO:0000256" key="7">
    <source>
        <dbReference type="ARBA" id="ARBA00023242"/>
    </source>
</evidence>
<dbReference type="PROSITE" id="PS50071">
    <property type="entry name" value="HOMEOBOX_2"/>
    <property type="match status" value="1"/>
</dbReference>
<feature type="domain" description="CUT" evidence="13">
    <location>
        <begin position="319"/>
        <end position="405"/>
    </location>
</feature>
<dbReference type="PANTHER" id="PTHR14057">
    <property type="entry name" value="TRANSCRIPTION FACTOR ONECUT"/>
    <property type="match status" value="1"/>
</dbReference>
<dbReference type="Pfam" id="PF02376">
    <property type="entry name" value="CUT"/>
    <property type="match status" value="1"/>
</dbReference>
<dbReference type="SMART" id="SM01109">
    <property type="entry name" value="CUT"/>
    <property type="match status" value="1"/>
</dbReference>
<dbReference type="FunFam" id="1.10.260.40:FF:000005">
    <property type="entry name" value="One cut domain family member"/>
    <property type="match status" value="1"/>
</dbReference>
<evidence type="ECO:0000256" key="3">
    <source>
        <dbReference type="ARBA" id="ARBA00023015"/>
    </source>
</evidence>
<organism evidence="14 15">
    <name type="scientific">Paragonimus westermani</name>
    <dbReference type="NCBI Taxonomy" id="34504"/>
    <lineage>
        <taxon>Eukaryota</taxon>
        <taxon>Metazoa</taxon>
        <taxon>Spiralia</taxon>
        <taxon>Lophotrochozoa</taxon>
        <taxon>Platyhelminthes</taxon>
        <taxon>Trematoda</taxon>
        <taxon>Digenea</taxon>
        <taxon>Plagiorchiida</taxon>
        <taxon>Troglotremata</taxon>
        <taxon>Troglotrematidae</taxon>
        <taxon>Paragonimus</taxon>
    </lineage>
</organism>
<dbReference type="PANTHER" id="PTHR14057:SF47">
    <property type="entry name" value="HOMEOBOX PROTEIN ONECUT"/>
    <property type="match status" value="1"/>
</dbReference>
<comment type="caution">
    <text evidence="14">The sequence shown here is derived from an EMBL/GenBank/DDBJ whole genome shotgun (WGS) entry which is preliminary data.</text>
</comment>
<dbReference type="SUPFAM" id="SSF47413">
    <property type="entry name" value="lambda repressor-like DNA-binding domains"/>
    <property type="match status" value="1"/>
</dbReference>
<evidence type="ECO:0000313" key="14">
    <source>
        <dbReference type="EMBL" id="KAF8571259.1"/>
    </source>
</evidence>
<keyword evidence="7 8" id="KW-0539">Nucleus</keyword>
<dbReference type="PROSITE" id="PS51042">
    <property type="entry name" value="CUT"/>
    <property type="match status" value="1"/>
</dbReference>
<feature type="DNA-binding region" description="Homeobox" evidence="8">
    <location>
        <begin position="434"/>
        <end position="493"/>
    </location>
</feature>
<dbReference type="InterPro" id="IPR009057">
    <property type="entry name" value="Homeodomain-like_sf"/>
</dbReference>
<name>A0A8T0DTM2_9TREM</name>
<dbReference type="Proteomes" id="UP000699462">
    <property type="component" value="Unassembled WGS sequence"/>
</dbReference>
<evidence type="ECO:0000259" key="13">
    <source>
        <dbReference type="PROSITE" id="PS51042"/>
    </source>
</evidence>
<dbReference type="Pfam" id="PF00046">
    <property type="entry name" value="Homeodomain"/>
    <property type="match status" value="1"/>
</dbReference>
<dbReference type="Gene3D" id="1.10.260.40">
    <property type="entry name" value="lambda repressor-like DNA-binding domains"/>
    <property type="match status" value="1"/>
</dbReference>
<protein>
    <recommendedName>
        <fullName evidence="10">One cut domain family member</fullName>
    </recommendedName>
</protein>
<dbReference type="SMART" id="SM00389">
    <property type="entry name" value="HOX"/>
    <property type="match status" value="1"/>
</dbReference>
<comment type="subcellular location">
    <subcellularLocation>
        <location evidence="1 8 9">Nucleus</location>
    </subcellularLocation>
</comment>
<keyword evidence="5 8" id="KW-0371">Homeobox</keyword>
<feature type="domain" description="Homeobox" evidence="12">
    <location>
        <begin position="432"/>
        <end position="492"/>
    </location>
</feature>
<dbReference type="CDD" id="cd00086">
    <property type="entry name" value="homeodomain"/>
    <property type="match status" value="1"/>
</dbReference>
<evidence type="ECO:0000256" key="9">
    <source>
        <dbReference type="RuleBase" id="RU000682"/>
    </source>
</evidence>
<dbReference type="FunFam" id="1.10.10.60:FF:000054">
    <property type="entry name" value="One cut domain family member"/>
    <property type="match status" value="1"/>
</dbReference>
<keyword evidence="3 10" id="KW-0805">Transcription regulation</keyword>
<evidence type="ECO:0000256" key="1">
    <source>
        <dbReference type="ARBA" id="ARBA00004123"/>
    </source>
</evidence>
<dbReference type="EMBL" id="JTDF01000619">
    <property type="protein sequence ID" value="KAF8571259.1"/>
    <property type="molecule type" value="Genomic_DNA"/>
</dbReference>
<sequence length="783" mass="84159">MTEGSFQSLINGISFHDDSGLFNIALRDSSDFRSFDINVSDRDGTVSGKPSVNVVSQKMLSGDPTNGMTVSSGCGTVTMAAVPISALAPGKINFPLGDLENIPIFNTGDGASLELQALQGNTQALQGIQTVKLTLINCGDQQTILLTTPSTHFTMPEQSLDGVTLTLPDNLLATDLNLAGLSSVQLGDLQLLNDKCNAADCAKISNYVNMTSLPPISSVSDKLYNQITGEPEPVQPSHSYAIEDLKPVPHRTGEKMHQNEGGYSVNDPVSVALTSSPDAPLPRTTFSQSVTAKPTKLIDQVNVSPVNQQDSIDQDGNDQSCTDDLGELNTKDLAQRISAELKRYTIPQAVFAQRVLCRSQGTLSDLLRNPKPWSKLKSGRETFRRMWNWLNEPEYQRMSALRLASMSQIAANTSVSACKRKTEETQKMADERSSKKPRLVFTDIQRRTLHAIFKETKRPSKEMQSTIAQQLNLEVSTVANFFMNARRRSLDKWVDDKDVQHTASTSSPVHSLEASPANHATHVSSQMQDHCSMRSVHDNLPTSQLSEVSNPVLHRITSCHNVVPTLELPSSPAPPRLTPDPSISFDHSDVHLNAPCLVNENEQNSLSGGLLLSSADSAALQTQLLGHVLVGGQNAMLLSHGLSPASEKSVVQSLSGPGLSCMASNLTNIKSALDSLCDPPRLSPSHPHHVSMTPLEALHEARSLQQQHTITVGSVSDPCTTSHVLPSASTLIGHDRITVDGVGHISGSAVLNSSHGLGASITMHPKQEDLGSGLLGGTNTSLN</sequence>
<evidence type="ECO:0000256" key="10">
    <source>
        <dbReference type="RuleBase" id="RU361129"/>
    </source>
</evidence>
<dbReference type="InterPro" id="IPR001356">
    <property type="entry name" value="HD"/>
</dbReference>
<dbReference type="Gene3D" id="1.10.10.60">
    <property type="entry name" value="Homeodomain-like"/>
    <property type="match status" value="1"/>
</dbReference>
<reference evidence="14 15" key="1">
    <citation type="submission" date="2019-07" db="EMBL/GenBank/DDBJ databases">
        <title>Annotation for the trematode Paragonimus westermani.</title>
        <authorList>
            <person name="Choi Y.-J."/>
        </authorList>
    </citation>
    <scope>NUCLEOTIDE SEQUENCE [LARGE SCALE GENOMIC DNA]</scope>
    <source>
        <strain evidence="14">180907_Pwestermani</strain>
    </source>
</reference>
<evidence type="ECO:0000259" key="12">
    <source>
        <dbReference type="PROSITE" id="PS50071"/>
    </source>
</evidence>
<evidence type="ECO:0000256" key="8">
    <source>
        <dbReference type="PROSITE-ProRule" id="PRU00108"/>
    </source>
</evidence>
<proteinExistence type="inferred from homology"/>
<dbReference type="AlphaFoldDB" id="A0A8T0DTM2"/>
<feature type="region of interest" description="Disordered" evidence="11">
    <location>
        <begin position="764"/>
        <end position="783"/>
    </location>
</feature>